<gene>
    <name evidence="2" type="ORF">SAMN05660662_0528</name>
</gene>
<evidence type="ECO:0000313" key="3">
    <source>
        <dbReference type="Proteomes" id="UP000199406"/>
    </source>
</evidence>
<dbReference type="PROSITE" id="PS50801">
    <property type="entry name" value="STAS"/>
    <property type="match status" value="1"/>
</dbReference>
<dbReference type="CDD" id="cd07043">
    <property type="entry name" value="STAS_anti-anti-sigma_factors"/>
    <property type="match status" value="1"/>
</dbReference>
<evidence type="ECO:0000313" key="2">
    <source>
        <dbReference type="EMBL" id="SDE98293.1"/>
    </source>
</evidence>
<dbReference type="RefSeq" id="WP_091763562.1">
    <property type="nucleotide sequence ID" value="NZ_FNBT01000001.1"/>
</dbReference>
<dbReference type="Proteomes" id="UP000199406">
    <property type="component" value="Unassembled WGS sequence"/>
</dbReference>
<dbReference type="InterPro" id="IPR002645">
    <property type="entry name" value="STAS_dom"/>
</dbReference>
<dbReference type="OrthoDB" id="5179750at2"/>
<dbReference type="Gene3D" id="3.30.750.24">
    <property type="entry name" value="STAS domain"/>
    <property type="match status" value="1"/>
</dbReference>
<name>A0A1G7HD98_9ACTN</name>
<dbReference type="SUPFAM" id="SSF52091">
    <property type="entry name" value="SpoIIaa-like"/>
    <property type="match status" value="1"/>
</dbReference>
<organism evidence="2 3">
    <name type="scientific">Blastococcus aurantiacus</name>
    <dbReference type="NCBI Taxonomy" id="1550231"/>
    <lineage>
        <taxon>Bacteria</taxon>
        <taxon>Bacillati</taxon>
        <taxon>Actinomycetota</taxon>
        <taxon>Actinomycetes</taxon>
        <taxon>Geodermatophilales</taxon>
        <taxon>Geodermatophilaceae</taxon>
        <taxon>Blastococcus</taxon>
    </lineage>
</organism>
<keyword evidence="3" id="KW-1185">Reference proteome</keyword>
<dbReference type="InterPro" id="IPR036513">
    <property type="entry name" value="STAS_dom_sf"/>
</dbReference>
<dbReference type="Pfam" id="PF14417">
    <property type="entry name" value="MEDS"/>
    <property type="match status" value="1"/>
</dbReference>
<dbReference type="STRING" id="1550231.SAMN05660662_0528"/>
<dbReference type="InterPro" id="IPR058548">
    <property type="entry name" value="MlaB-like_STAS"/>
</dbReference>
<protein>
    <submittedName>
        <fullName evidence="2">Anti-anti-sigma factor</fullName>
    </submittedName>
</protein>
<dbReference type="InterPro" id="IPR025847">
    <property type="entry name" value="MEDS_domain"/>
</dbReference>
<evidence type="ECO:0000259" key="1">
    <source>
        <dbReference type="PROSITE" id="PS50801"/>
    </source>
</evidence>
<feature type="domain" description="STAS" evidence="1">
    <location>
        <begin position="194"/>
        <end position="284"/>
    </location>
</feature>
<dbReference type="EMBL" id="FNBT01000001">
    <property type="protein sequence ID" value="SDE98293.1"/>
    <property type="molecule type" value="Genomic_DNA"/>
</dbReference>
<sequence>MRAHGSVKEPEARPADHLCWVHDDDESFDMAVRAFLAGGLARGERLLCVGERAIATLDGAGEDLGDVPGLLADGALGTMTVVEAYAVAGPLVAERQRAFYATETARALADGYSGLRVVAELSELAADSGQHAELVRWEHVADELLASGAGMTAMCAYRSDLPPATLGDVLAVHPLAHGPGHVTPYRLFFDADRVVLTGSVDTSTAGRLATALAGTPTGRSAVLDLGGLEFVDVAGCRALAGWAIALRDRGVPLEIRGASALVQRIWRILGFSDIAPVTFADARG</sequence>
<accession>A0A1G7HD98</accession>
<dbReference type="AlphaFoldDB" id="A0A1G7HD98"/>
<proteinExistence type="predicted"/>
<dbReference type="Pfam" id="PF13466">
    <property type="entry name" value="STAS_2"/>
    <property type="match status" value="1"/>
</dbReference>
<reference evidence="3" key="1">
    <citation type="submission" date="2016-10" db="EMBL/GenBank/DDBJ databases">
        <authorList>
            <person name="Varghese N."/>
            <person name="Submissions S."/>
        </authorList>
    </citation>
    <scope>NUCLEOTIDE SEQUENCE [LARGE SCALE GENOMIC DNA]</scope>
    <source>
        <strain evidence="3">DSM 44268</strain>
    </source>
</reference>